<comment type="caution">
    <text evidence="2">The sequence shown here is derived from an EMBL/GenBank/DDBJ whole genome shotgun (WGS) entry which is preliminary data.</text>
</comment>
<keyword evidence="3" id="KW-1185">Reference proteome</keyword>
<protein>
    <submittedName>
        <fullName evidence="2">Uncharacterized protein</fullName>
    </submittedName>
</protein>
<sequence>MLRSDRGTGVSTMRIEPCVTAPKATPASIAAAKTAGRLTRCMPARERATAAGTAPLPRRVAVRGRRARVIQTVTAADRLRVKKTMPPAACGASGATRRTKDGPREE</sequence>
<evidence type="ECO:0000256" key="1">
    <source>
        <dbReference type="SAM" id="MobiDB-lite"/>
    </source>
</evidence>
<name>A0ABQ3NRJ6_STRVG</name>
<feature type="region of interest" description="Disordered" evidence="1">
    <location>
        <begin position="84"/>
        <end position="106"/>
    </location>
</feature>
<organism evidence="2 3">
    <name type="scientific">Streptomyces virginiae</name>
    <name type="common">Streptomyces cinnamonensis</name>
    <dbReference type="NCBI Taxonomy" id="1961"/>
    <lineage>
        <taxon>Bacteria</taxon>
        <taxon>Bacillati</taxon>
        <taxon>Actinomycetota</taxon>
        <taxon>Actinomycetes</taxon>
        <taxon>Kitasatosporales</taxon>
        <taxon>Streptomycetaceae</taxon>
        <taxon>Streptomyces</taxon>
    </lineage>
</organism>
<evidence type="ECO:0000313" key="2">
    <source>
        <dbReference type="EMBL" id="GHI15396.1"/>
    </source>
</evidence>
<dbReference type="EMBL" id="BNDV01000010">
    <property type="protein sequence ID" value="GHI15396.1"/>
    <property type="molecule type" value="Genomic_DNA"/>
</dbReference>
<proteinExistence type="predicted"/>
<dbReference type="Proteomes" id="UP000660554">
    <property type="component" value="Unassembled WGS sequence"/>
</dbReference>
<gene>
    <name evidence="2" type="ORF">Scinn_48590</name>
</gene>
<evidence type="ECO:0000313" key="3">
    <source>
        <dbReference type="Proteomes" id="UP000660554"/>
    </source>
</evidence>
<accession>A0ABQ3NRJ6</accession>
<reference evidence="3" key="1">
    <citation type="submission" date="2020-09" db="EMBL/GenBank/DDBJ databases">
        <title>Whole genome shotgun sequence of Streptomyces cinnamonensis NBRC 15873.</title>
        <authorList>
            <person name="Komaki H."/>
            <person name="Tamura T."/>
        </authorList>
    </citation>
    <scope>NUCLEOTIDE SEQUENCE [LARGE SCALE GENOMIC DNA]</scope>
    <source>
        <strain evidence="3">NBRC 15873</strain>
    </source>
</reference>